<organism evidence="16">
    <name type="scientific">bioreactor metagenome</name>
    <dbReference type="NCBI Taxonomy" id="1076179"/>
    <lineage>
        <taxon>unclassified sequences</taxon>
        <taxon>metagenomes</taxon>
        <taxon>ecological metagenomes</taxon>
    </lineage>
</organism>
<evidence type="ECO:0000256" key="8">
    <source>
        <dbReference type="ARBA" id="ARBA00022777"/>
    </source>
</evidence>
<evidence type="ECO:0000256" key="12">
    <source>
        <dbReference type="ARBA" id="ARBA00023136"/>
    </source>
</evidence>
<evidence type="ECO:0000256" key="4">
    <source>
        <dbReference type="ARBA" id="ARBA00022516"/>
    </source>
</evidence>
<dbReference type="AlphaFoldDB" id="A0A645ASB0"/>
<keyword evidence="6 15" id="KW-0812">Transmembrane</keyword>
<feature type="transmembrane region" description="Helical" evidence="15">
    <location>
        <begin position="52"/>
        <end position="72"/>
    </location>
</feature>
<keyword evidence="8 16" id="KW-0418">Kinase</keyword>
<evidence type="ECO:0000256" key="11">
    <source>
        <dbReference type="ARBA" id="ARBA00023098"/>
    </source>
</evidence>
<dbReference type="CDD" id="cd14265">
    <property type="entry name" value="UDPK_IM_like"/>
    <property type="match status" value="1"/>
</dbReference>
<dbReference type="EMBL" id="VSSQ01015522">
    <property type="protein sequence ID" value="MPM55967.1"/>
    <property type="molecule type" value="Genomic_DNA"/>
</dbReference>
<comment type="subcellular location">
    <subcellularLocation>
        <location evidence="1">Cell membrane</location>
        <topology evidence="1">Multi-pass membrane protein</topology>
    </subcellularLocation>
</comment>
<evidence type="ECO:0000313" key="16">
    <source>
        <dbReference type="EMBL" id="MPM55967.1"/>
    </source>
</evidence>
<evidence type="ECO:0000256" key="9">
    <source>
        <dbReference type="ARBA" id="ARBA00022840"/>
    </source>
</evidence>
<dbReference type="Pfam" id="PF01219">
    <property type="entry name" value="DAGK_prokar"/>
    <property type="match status" value="1"/>
</dbReference>
<dbReference type="InterPro" id="IPR036945">
    <property type="entry name" value="DAGK_sf"/>
</dbReference>
<dbReference type="InterPro" id="IPR033717">
    <property type="entry name" value="UDPK"/>
</dbReference>
<keyword evidence="12 15" id="KW-0472">Membrane</keyword>
<evidence type="ECO:0000256" key="10">
    <source>
        <dbReference type="ARBA" id="ARBA00022989"/>
    </source>
</evidence>
<evidence type="ECO:0000256" key="7">
    <source>
        <dbReference type="ARBA" id="ARBA00022741"/>
    </source>
</evidence>
<name>A0A645ASB0_9ZZZZ</name>
<keyword evidence="13" id="KW-0594">Phospholipid biosynthesis</keyword>
<keyword evidence="4" id="KW-0444">Lipid biosynthesis</keyword>
<keyword evidence="10 15" id="KW-1133">Transmembrane helix</keyword>
<accession>A0A645ASB0</accession>
<dbReference type="GO" id="GO:0008654">
    <property type="term" value="P:phospholipid biosynthetic process"/>
    <property type="evidence" value="ECO:0007669"/>
    <property type="project" value="UniProtKB-KW"/>
</dbReference>
<keyword evidence="11" id="KW-0443">Lipid metabolism</keyword>
<dbReference type="Gene3D" id="1.10.287.3610">
    <property type="match status" value="1"/>
</dbReference>
<keyword evidence="9" id="KW-0067">ATP-binding</keyword>
<dbReference type="PANTHER" id="PTHR34299">
    <property type="entry name" value="DIACYLGLYCEROL KINASE"/>
    <property type="match status" value="1"/>
</dbReference>
<evidence type="ECO:0000256" key="3">
    <source>
        <dbReference type="ARBA" id="ARBA00022475"/>
    </source>
</evidence>
<evidence type="ECO:0000256" key="2">
    <source>
        <dbReference type="ARBA" id="ARBA00005967"/>
    </source>
</evidence>
<evidence type="ECO:0000256" key="14">
    <source>
        <dbReference type="ARBA" id="ARBA00023264"/>
    </source>
</evidence>
<dbReference type="GO" id="GO:0005524">
    <property type="term" value="F:ATP binding"/>
    <property type="evidence" value="ECO:0007669"/>
    <property type="project" value="UniProtKB-KW"/>
</dbReference>
<keyword evidence="3" id="KW-1003">Cell membrane</keyword>
<sequence>MQPKQSLLQAFRNAFHGLKFVVTTQRNAQIHLAITILVIAAAIAFGVSANEWIAIVIAIGFVWATESINTAIEKLTDLASPGYHTLAKYAKDCAAAAVLISALTAVVIGVIIFLPRLLYMFKFF</sequence>
<evidence type="ECO:0000256" key="1">
    <source>
        <dbReference type="ARBA" id="ARBA00004651"/>
    </source>
</evidence>
<reference evidence="16" key="1">
    <citation type="submission" date="2019-08" db="EMBL/GenBank/DDBJ databases">
        <authorList>
            <person name="Kucharzyk K."/>
            <person name="Murdoch R.W."/>
            <person name="Higgins S."/>
            <person name="Loffler F."/>
        </authorList>
    </citation>
    <scope>NUCLEOTIDE SEQUENCE</scope>
</reference>
<comment type="caution">
    <text evidence="16">The sequence shown here is derived from an EMBL/GenBank/DDBJ whole genome shotgun (WGS) entry which is preliminary data.</text>
</comment>
<proteinExistence type="inferred from homology"/>
<evidence type="ECO:0000256" key="6">
    <source>
        <dbReference type="ARBA" id="ARBA00022692"/>
    </source>
</evidence>
<comment type="similarity">
    <text evidence="2">Belongs to the bacterial diacylglycerol kinase family.</text>
</comment>
<keyword evidence="7" id="KW-0547">Nucleotide-binding</keyword>
<feature type="transmembrane region" description="Helical" evidence="15">
    <location>
        <begin position="28"/>
        <end position="46"/>
    </location>
</feature>
<keyword evidence="14" id="KW-1208">Phospholipid metabolism</keyword>
<dbReference type="GO" id="GO:0036433">
    <property type="term" value="F:di-trans, poly-cis-undecaprenol kinase activity"/>
    <property type="evidence" value="ECO:0007669"/>
    <property type="project" value="UniProtKB-EC"/>
</dbReference>
<dbReference type="EC" id="2.7.1.66" evidence="16"/>
<protein>
    <submittedName>
        <fullName evidence="16">Undecaprenol kinase</fullName>
        <ecNumber evidence="16">2.7.1.66</ecNumber>
    </submittedName>
</protein>
<evidence type="ECO:0000256" key="15">
    <source>
        <dbReference type="SAM" id="Phobius"/>
    </source>
</evidence>
<dbReference type="PANTHER" id="PTHR34299:SF1">
    <property type="entry name" value="DIACYLGLYCEROL KINASE"/>
    <property type="match status" value="1"/>
</dbReference>
<evidence type="ECO:0000256" key="5">
    <source>
        <dbReference type="ARBA" id="ARBA00022679"/>
    </source>
</evidence>
<keyword evidence="5 16" id="KW-0808">Transferase</keyword>
<dbReference type="GO" id="GO:0005886">
    <property type="term" value="C:plasma membrane"/>
    <property type="evidence" value="ECO:0007669"/>
    <property type="project" value="UniProtKB-SubCell"/>
</dbReference>
<feature type="transmembrane region" description="Helical" evidence="15">
    <location>
        <begin position="93"/>
        <end position="114"/>
    </location>
</feature>
<gene>
    <name evidence="16" type="primary">dgkA_11</name>
    <name evidence="16" type="ORF">SDC9_102765</name>
</gene>
<evidence type="ECO:0000256" key="13">
    <source>
        <dbReference type="ARBA" id="ARBA00023209"/>
    </source>
</evidence>
<dbReference type="InterPro" id="IPR000829">
    <property type="entry name" value="DAGK"/>
</dbReference>